<dbReference type="GO" id="GO:0004794">
    <property type="term" value="F:threonine deaminase activity"/>
    <property type="evidence" value="ECO:0007669"/>
    <property type="project" value="TreeGrafter"/>
</dbReference>
<keyword evidence="9" id="KW-1185">Reference proteome</keyword>
<dbReference type="InterPro" id="IPR001926">
    <property type="entry name" value="TrpB-like_PALP"/>
</dbReference>
<evidence type="ECO:0000256" key="2">
    <source>
        <dbReference type="ARBA" id="ARBA00005517"/>
    </source>
</evidence>
<comment type="similarity">
    <text evidence="2">Belongs to the threonine synthase family.</text>
</comment>
<reference evidence="8 9" key="1">
    <citation type="submission" date="2018-10" db="EMBL/GenBank/DDBJ databases">
        <title>Oceanobacillus sp. YLB-02 draft genome.</title>
        <authorList>
            <person name="Yu L."/>
        </authorList>
    </citation>
    <scope>NUCLEOTIDE SEQUENCE [LARGE SCALE GENOMIC DNA]</scope>
    <source>
        <strain evidence="8 9">YLB-02</strain>
    </source>
</reference>
<dbReference type="EMBL" id="RCHR01000009">
    <property type="protein sequence ID" value="RLL41144.1"/>
    <property type="molecule type" value="Genomic_DNA"/>
</dbReference>
<dbReference type="InterPro" id="IPR050147">
    <property type="entry name" value="Ser/Thr_Dehydratase"/>
</dbReference>
<comment type="caution">
    <text evidence="8">The sequence shown here is derived from an EMBL/GenBank/DDBJ whole genome shotgun (WGS) entry which is preliminary data.</text>
</comment>
<proteinExistence type="inferred from homology"/>
<sequence length="405" mass="44203">MEFSYISHLECPKCHETYSENEINQLCKCGSPLLVRYRLHDVKANVQKEDIASRENSLWRYHEVLPVKDQANIVSLGEGMTPLVPLEKLGKKIDVPQLYLKDEGVIPTGTFKTRGASVGVSKAKEIGVKQLAMPTNGNAGSAWALYSAKADIKATIVMPKDAPKITRKEVAVAGAELYLVDGLISDAGKIVGGLIEKEGIYDASTLKEPYRIEGKKTMGYEIVEQLNWEVPDVILYPTGGGVGLIGIYKALLELKELGWISADKLPRLVAVQAEGCAPIVKAWQEGKRESEFWENSETAAFGINVPKAIGDFLVLEAIYETNGCGVAVSDEDLLQVQKEVAMTEGNFICPEGAATVAAAQMLRQQNWIKESDKVICLNTGQGIKYPDSVSLENIPLLQPNQPING</sequence>
<dbReference type="RefSeq" id="WP_121524806.1">
    <property type="nucleotide sequence ID" value="NZ_RCHR01000009.1"/>
</dbReference>
<evidence type="ECO:0000256" key="3">
    <source>
        <dbReference type="ARBA" id="ARBA00022898"/>
    </source>
</evidence>
<dbReference type="InterPro" id="IPR004450">
    <property type="entry name" value="Thr_synthase-like"/>
</dbReference>
<evidence type="ECO:0000313" key="9">
    <source>
        <dbReference type="Proteomes" id="UP000270219"/>
    </source>
</evidence>
<dbReference type="NCBIfam" id="NF006050">
    <property type="entry name" value="PRK08197.1"/>
    <property type="match status" value="1"/>
</dbReference>
<evidence type="ECO:0000256" key="5">
    <source>
        <dbReference type="NCBIfam" id="TIGR00260"/>
    </source>
</evidence>
<dbReference type="Gene3D" id="3.40.50.1100">
    <property type="match status" value="2"/>
</dbReference>
<organism evidence="8 9">
    <name type="scientific">Oceanobacillus piezotolerans</name>
    <dbReference type="NCBI Taxonomy" id="2448030"/>
    <lineage>
        <taxon>Bacteria</taxon>
        <taxon>Bacillati</taxon>
        <taxon>Bacillota</taxon>
        <taxon>Bacilli</taxon>
        <taxon>Bacillales</taxon>
        <taxon>Bacillaceae</taxon>
        <taxon>Oceanobacillus</taxon>
    </lineage>
</organism>
<dbReference type="GO" id="GO:0009097">
    <property type="term" value="P:isoleucine biosynthetic process"/>
    <property type="evidence" value="ECO:0007669"/>
    <property type="project" value="TreeGrafter"/>
</dbReference>
<evidence type="ECO:0000256" key="1">
    <source>
        <dbReference type="ARBA" id="ARBA00001933"/>
    </source>
</evidence>
<dbReference type="EC" id="4.2.3.1" evidence="5"/>
<dbReference type="OrthoDB" id="9778118at2"/>
<dbReference type="PANTHER" id="PTHR48078:SF6">
    <property type="entry name" value="L-THREONINE DEHYDRATASE CATABOLIC TDCB"/>
    <property type="match status" value="1"/>
</dbReference>
<accession>A0A498DID3</accession>
<evidence type="ECO:0000313" key="8">
    <source>
        <dbReference type="EMBL" id="RLL41144.1"/>
    </source>
</evidence>
<dbReference type="Pfam" id="PF00291">
    <property type="entry name" value="PALP"/>
    <property type="match status" value="1"/>
</dbReference>
<dbReference type="SUPFAM" id="SSF53686">
    <property type="entry name" value="Tryptophan synthase beta subunit-like PLP-dependent enzymes"/>
    <property type="match status" value="1"/>
</dbReference>
<evidence type="ECO:0000256" key="6">
    <source>
        <dbReference type="PIRSR" id="PIRSR604450-51"/>
    </source>
</evidence>
<feature type="modified residue" description="N6-(pyridoxal phosphate)lysine" evidence="6">
    <location>
        <position position="112"/>
    </location>
</feature>
<protein>
    <recommendedName>
        <fullName evidence="5">Threonine synthase</fullName>
        <ecNumber evidence="5">4.2.3.1</ecNumber>
    </recommendedName>
</protein>
<dbReference type="PANTHER" id="PTHR48078">
    <property type="entry name" value="THREONINE DEHYDRATASE, MITOCHONDRIAL-RELATED"/>
    <property type="match status" value="1"/>
</dbReference>
<dbReference type="NCBIfam" id="TIGR00260">
    <property type="entry name" value="thrC"/>
    <property type="match status" value="1"/>
</dbReference>
<gene>
    <name evidence="8" type="ORF">D8M04_18055</name>
</gene>
<dbReference type="Proteomes" id="UP000270219">
    <property type="component" value="Unassembled WGS sequence"/>
</dbReference>
<dbReference type="InterPro" id="IPR036052">
    <property type="entry name" value="TrpB-like_PALP_sf"/>
</dbReference>
<comment type="cofactor">
    <cofactor evidence="1 6">
        <name>pyridoxal 5'-phosphate</name>
        <dbReference type="ChEBI" id="CHEBI:597326"/>
    </cofactor>
</comment>
<evidence type="ECO:0000256" key="4">
    <source>
        <dbReference type="ARBA" id="ARBA00023239"/>
    </source>
</evidence>
<keyword evidence="3 6" id="KW-0663">Pyridoxal phosphate</keyword>
<dbReference type="AlphaFoldDB" id="A0A498DID3"/>
<dbReference type="GO" id="GO:0004795">
    <property type="term" value="F:threonine synthase activity"/>
    <property type="evidence" value="ECO:0007669"/>
    <property type="project" value="UniProtKB-UniRule"/>
</dbReference>
<name>A0A498DID3_9BACI</name>
<dbReference type="GO" id="GO:0006565">
    <property type="term" value="P:L-serine catabolic process"/>
    <property type="evidence" value="ECO:0007669"/>
    <property type="project" value="TreeGrafter"/>
</dbReference>
<dbReference type="GO" id="GO:0006567">
    <property type="term" value="P:L-threonine catabolic process"/>
    <property type="evidence" value="ECO:0007669"/>
    <property type="project" value="TreeGrafter"/>
</dbReference>
<evidence type="ECO:0000259" key="7">
    <source>
        <dbReference type="Pfam" id="PF00291"/>
    </source>
</evidence>
<feature type="domain" description="Tryptophan synthase beta chain-like PALP" evidence="7">
    <location>
        <begin position="74"/>
        <end position="380"/>
    </location>
</feature>
<keyword evidence="4 8" id="KW-0456">Lyase</keyword>
<dbReference type="GO" id="GO:0009088">
    <property type="term" value="P:threonine biosynthetic process"/>
    <property type="evidence" value="ECO:0007669"/>
    <property type="project" value="UniProtKB-UniRule"/>
</dbReference>
<dbReference type="GO" id="GO:0003941">
    <property type="term" value="F:L-serine ammonia-lyase activity"/>
    <property type="evidence" value="ECO:0007669"/>
    <property type="project" value="TreeGrafter"/>
</dbReference>
<dbReference type="CDD" id="cd01563">
    <property type="entry name" value="Thr-synth_1"/>
    <property type="match status" value="1"/>
</dbReference>